<evidence type="ECO:0000256" key="1">
    <source>
        <dbReference type="ARBA" id="ARBA00022603"/>
    </source>
</evidence>
<organism evidence="4">
    <name type="scientific">freshwater metagenome</name>
    <dbReference type="NCBI Taxonomy" id="449393"/>
    <lineage>
        <taxon>unclassified sequences</taxon>
        <taxon>metagenomes</taxon>
        <taxon>ecological metagenomes</taxon>
    </lineage>
</organism>
<accession>A0A6J7UFW5</accession>
<dbReference type="PANTHER" id="PTHR43191">
    <property type="entry name" value="RRNA METHYLTRANSFERASE 3"/>
    <property type="match status" value="1"/>
</dbReference>
<dbReference type="InterPro" id="IPR029028">
    <property type="entry name" value="Alpha/beta_knot_MTases"/>
</dbReference>
<evidence type="ECO:0000256" key="2">
    <source>
        <dbReference type="ARBA" id="ARBA00022679"/>
    </source>
</evidence>
<gene>
    <name evidence="4" type="ORF">UFOPK4347_00804</name>
</gene>
<dbReference type="InterPro" id="IPR029026">
    <property type="entry name" value="tRNA_m1G_MTases_N"/>
</dbReference>
<dbReference type="GO" id="GO:0032259">
    <property type="term" value="P:methylation"/>
    <property type="evidence" value="ECO:0007669"/>
    <property type="project" value="UniProtKB-KW"/>
</dbReference>
<keyword evidence="2" id="KW-0808">Transferase</keyword>
<dbReference type="GO" id="GO:0008173">
    <property type="term" value="F:RNA methyltransferase activity"/>
    <property type="evidence" value="ECO:0007669"/>
    <property type="project" value="InterPro"/>
</dbReference>
<reference evidence="4" key="1">
    <citation type="submission" date="2020-05" db="EMBL/GenBank/DDBJ databases">
        <authorList>
            <person name="Chiriac C."/>
            <person name="Salcher M."/>
            <person name="Ghai R."/>
            <person name="Kavagutti S V."/>
        </authorList>
    </citation>
    <scope>NUCLEOTIDE SEQUENCE</scope>
</reference>
<feature type="domain" description="tRNA/rRNA methyltransferase SpoU type" evidence="3">
    <location>
        <begin position="126"/>
        <end position="266"/>
    </location>
</feature>
<dbReference type="EMBL" id="CAFBQU010000016">
    <property type="protein sequence ID" value="CAB5064785.1"/>
    <property type="molecule type" value="Genomic_DNA"/>
</dbReference>
<dbReference type="AlphaFoldDB" id="A0A6J7UFW5"/>
<dbReference type="PANTHER" id="PTHR43191:SF12">
    <property type="entry name" value="RRNA METHYLASE"/>
    <property type="match status" value="1"/>
</dbReference>
<keyword evidence="1" id="KW-0489">Methyltransferase</keyword>
<dbReference type="CDD" id="cd18095">
    <property type="entry name" value="SpoU-like_rRNA-MTase"/>
    <property type="match status" value="1"/>
</dbReference>
<dbReference type="Pfam" id="PF00588">
    <property type="entry name" value="SpoU_methylase"/>
    <property type="match status" value="1"/>
</dbReference>
<dbReference type="InterPro" id="IPR001537">
    <property type="entry name" value="SpoU_MeTrfase"/>
</dbReference>
<name>A0A6J7UFW5_9ZZZZ</name>
<dbReference type="GO" id="GO:0003723">
    <property type="term" value="F:RNA binding"/>
    <property type="evidence" value="ECO:0007669"/>
    <property type="project" value="InterPro"/>
</dbReference>
<evidence type="ECO:0000313" key="4">
    <source>
        <dbReference type="EMBL" id="CAB5064785.1"/>
    </source>
</evidence>
<sequence length="273" mass="29561">MAIRTRFVEVVTDPALVPFRFRERQLNNRPQRRGDIDGAQFIAEGDLVVLRALETGFTPNTILCDPNQVHRLEPFLHLLGDTEVLVAEESVRREATGLALALSMVGLFVKPPASDVATLLSKHSRIVMLSQIDNPTNVGAIMRSAQAFGFHGVVLDSETSDPFTRRALRVSMGTSFDANICRVVQLAPVLHEFHANGFTSCALTPARDALNMAELAPIEKLILILGSEREGLEASVMNAATMRVRIPMAEGIDSLNVAAAAAVACYGLTSRSG</sequence>
<dbReference type="GO" id="GO:0006396">
    <property type="term" value="P:RNA processing"/>
    <property type="evidence" value="ECO:0007669"/>
    <property type="project" value="InterPro"/>
</dbReference>
<proteinExistence type="predicted"/>
<evidence type="ECO:0000259" key="3">
    <source>
        <dbReference type="Pfam" id="PF00588"/>
    </source>
</evidence>
<dbReference type="Gene3D" id="3.40.1280.10">
    <property type="match status" value="1"/>
</dbReference>
<dbReference type="InterPro" id="IPR051259">
    <property type="entry name" value="rRNA_Methyltransferase"/>
</dbReference>
<dbReference type="SUPFAM" id="SSF75217">
    <property type="entry name" value="alpha/beta knot"/>
    <property type="match status" value="1"/>
</dbReference>
<protein>
    <submittedName>
        <fullName evidence="4">Unannotated protein</fullName>
    </submittedName>
</protein>